<name>A7MWB3_VIBC1</name>
<sequence length="34" mass="3913">MPKLALAPLAQMARRLVVAWSRLLGYFLMEMYTA</sequence>
<evidence type="ECO:0000313" key="2">
    <source>
        <dbReference type="Proteomes" id="UP000008152"/>
    </source>
</evidence>
<organism evidence="1 2">
    <name type="scientific">Vibrio campbellii (strain ATCC BAA-1116)</name>
    <dbReference type="NCBI Taxonomy" id="2902295"/>
    <lineage>
        <taxon>Bacteria</taxon>
        <taxon>Pseudomonadati</taxon>
        <taxon>Pseudomonadota</taxon>
        <taxon>Gammaproteobacteria</taxon>
        <taxon>Vibrionales</taxon>
        <taxon>Vibrionaceae</taxon>
        <taxon>Vibrio</taxon>
    </lineage>
</organism>
<evidence type="ECO:0000313" key="1">
    <source>
        <dbReference type="EMBL" id="ABU70936.1"/>
    </source>
</evidence>
<reference evidence="1 2" key="1">
    <citation type="submission" date="2007-08" db="EMBL/GenBank/DDBJ databases">
        <authorList>
            <consortium name="The Vibrio harveyi Genome Sequencing Project"/>
            <person name="Bassler B."/>
            <person name="Clifton S.W."/>
            <person name="Fulton L."/>
            <person name="Delehaunty K."/>
            <person name="Fronick C."/>
            <person name="Harrison M."/>
            <person name="Markivic C."/>
            <person name="Fulton R."/>
            <person name="Tin-Wollam A.-M."/>
            <person name="Shah N."/>
            <person name="Pepin K."/>
            <person name="Nash W."/>
            <person name="Thiruvilangam P."/>
            <person name="Bhonagiri V."/>
            <person name="Waters C."/>
            <person name="Tu K.C."/>
            <person name="Irgon J."/>
            <person name="Wilson R.K."/>
        </authorList>
    </citation>
    <scope>NUCLEOTIDE SEQUENCE [LARGE SCALE GENOMIC DNA]</scope>
    <source>
        <strain evidence="2">ATCC BAA-1116 / BB120</strain>
    </source>
</reference>
<accession>A7MWB3</accession>
<dbReference type="KEGG" id="vha:VIBHAR_01971"/>
<gene>
    <name evidence="1" type="ordered locus">VIBHAR_01971</name>
</gene>
<proteinExistence type="predicted"/>
<dbReference type="EMBL" id="CP000789">
    <property type="protein sequence ID" value="ABU70936.1"/>
    <property type="molecule type" value="Genomic_DNA"/>
</dbReference>
<dbReference type="AlphaFoldDB" id="A7MWB3"/>
<protein>
    <submittedName>
        <fullName evidence="1">Uncharacterized protein</fullName>
    </submittedName>
</protein>
<dbReference type="Proteomes" id="UP000008152">
    <property type="component" value="Chromosome I"/>
</dbReference>